<evidence type="ECO:0000259" key="4">
    <source>
        <dbReference type="PROSITE" id="PS50022"/>
    </source>
</evidence>
<dbReference type="NCBIfam" id="TIGR04183">
    <property type="entry name" value="Por_Secre_tail"/>
    <property type="match status" value="1"/>
</dbReference>
<dbReference type="Gene3D" id="2.60.120.260">
    <property type="entry name" value="Galactose-binding domain-like"/>
    <property type="match status" value="2"/>
</dbReference>
<dbReference type="PROSITE" id="PS50022">
    <property type="entry name" value="FA58C_3"/>
    <property type="match status" value="1"/>
</dbReference>
<keyword evidence="8" id="KW-1185">Reference proteome</keyword>
<dbReference type="Pfam" id="PF18962">
    <property type="entry name" value="Por_Secre_tail"/>
    <property type="match status" value="1"/>
</dbReference>
<dbReference type="SMART" id="SM00606">
    <property type="entry name" value="CBD_IV"/>
    <property type="match status" value="1"/>
</dbReference>
<reference evidence="7 8" key="1">
    <citation type="submission" date="2018-06" db="EMBL/GenBank/DDBJ databases">
        <title>Chryseolinea flavus sp. nov., a member of the phylum Bacteroidetes isolated from soil.</title>
        <authorList>
            <person name="Li Y."/>
            <person name="Wang J."/>
        </authorList>
    </citation>
    <scope>NUCLEOTIDE SEQUENCE [LARGE SCALE GENOMIC DNA]</scope>
    <source>
        <strain evidence="7 8">SDU1-6</strain>
    </source>
</reference>
<name>A0A364Y0Y5_9BACT</name>
<dbReference type="SUPFAM" id="SSF49299">
    <property type="entry name" value="PKD domain"/>
    <property type="match status" value="2"/>
</dbReference>
<dbReference type="PROSITE" id="PS51762">
    <property type="entry name" value="GH16_2"/>
    <property type="match status" value="1"/>
</dbReference>
<proteinExistence type="inferred from homology"/>
<feature type="chain" id="PRO_5016874818" evidence="3">
    <location>
        <begin position="26"/>
        <end position="1196"/>
    </location>
</feature>
<dbReference type="Pfam" id="PF03422">
    <property type="entry name" value="CBM_6"/>
    <property type="match status" value="1"/>
</dbReference>
<dbReference type="InterPro" id="IPR050546">
    <property type="entry name" value="Glycosyl_Hydrlase_16"/>
</dbReference>
<dbReference type="InterPro" id="IPR000757">
    <property type="entry name" value="Beta-glucanase-like"/>
</dbReference>
<accession>A0A364Y0Y5</accession>
<dbReference type="Pfam" id="PF00722">
    <property type="entry name" value="Glyco_hydro_16"/>
    <property type="match status" value="1"/>
</dbReference>
<dbReference type="InterPro" id="IPR005084">
    <property type="entry name" value="CBM6"/>
</dbReference>
<dbReference type="CDD" id="cd08023">
    <property type="entry name" value="GH16_laminarinase_like"/>
    <property type="match status" value="1"/>
</dbReference>
<dbReference type="CDD" id="cd00146">
    <property type="entry name" value="PKD"/>
    <property type="match status" value="1"/>
</dbReference>
<dbReference type="OrthoDB" id="9776255at2"/>
<dbReference type="GO" id="GO:0004553">
    <property type="term" value="F:hydrolase activity, hydrolyzing O-glycosyl compounds"/>
    <property type="evidence" value="ECO:0007669"/>
    <property type="project" value="InterPro"/>
</dbReference>
<gene>
    <name evidence="7" type="ORF">DQQ10_14880</name>
</gene>
<dbReference type="AlphaFoldDB" id="A0A364Y0Y5"/>
<feature type="signal peptide" evidence="3">
    <location>
        <begin position="1"/>
        <end position="25"/>
    </location>
</feature>
<dbReference type="SUPFAM" id="SSF49899">
    <property type="entry name" value="Concanavalin A-like lectins/glucanases"/>
    <property type="match status" value="1"/>
</dbReference>
<evidence type="ECO:0000256" key="2">
    <source>
        <dbReference type="ARBA" id="ARBA00022729"/>
    </source>
</evidence>
<keyword evidence="2 3" id="KW-0732">Signal</keyword>
<organism evidence="7 8">
    <name type="scientific">Pseudochryseolinea flava</name>
    <dbReference type="NCBI Taxonomy" id="2059302"/>
    <lineage>
        <taxon>Bacteria</taxon>
        <taxon>Pseudomonadati</taxon>
        <taxon>Bacteroidota</taxon>
        <taxon>Cytophagia</taxon>
        <taxon>Cytophagales</taxon>
        <taxon>Fulvivirgaceae</taxon>
        <taxon>Pseudochryseolinea</taxon>
    </lineage>
</organism>
<dbReference type="PANTHER" id="PTHR10963">
    <property type="entry name" value="GLYCOSYL HYDROLASE-RELATED"/>
    <property type="match status" value="1"/>
</dbReference>
<dbReference type="Pfam" id="PF22352">
    <property type="entry name" value="K319L-like_PKD"/>
    <property type="match status" value="2"/>
</dbReference>
<dbReference type="SUPFAM" id="SSF49785">
    <property type="entry name" value="Galactose-binding domain-like"/>
    <property type="match status" value="4"/>
</dbReference>
<evidence type="ECO:0000313" key="8">
    <source>
        <dbReference type="Proteomes" id="UP000251889"/>
    </source>
</evidence>
<dbReference type="InterPro" id="IPR035986">
    <property type="entry name" value="PKD_dom_sf"/>
</dbReference>
<comment type="similarity">
    <text evidence="1">Belongs to the glycosyl hydrolase 16 family.</text>
</comment>
<dbReference type="Gene3D" id="2.60.120.200">
    <property type="match status" value="1"/>
</dbReference>
<dbReference type="Proteomes" id="UP000251889">
    <property type="component" value="Unassembled WGS sequence"/>
</dbReference>
<dbReference type="InterPro" id="IPR000421">
    <property type="entry name" value="FA58C"/>
</dbReference>
<dbReference type="InterPro" id="IPR013783">
    <property type="entry name" value="Ig-like_fold"/>
</dbReference>
<sequence length="1196" mass="128273">MMHFQRLCQKALTMIAITLVIHAQAQTLIWRDEFNKTKLDDEKWTREVGGSGFGNGELQYYTSGESNVFIGSKTNASDTGYLVIEARRENYGIAPENRQFTSGRINTSGKFNFKYGTIEARMKLPNLQNGLWPAFWMLGANYPSVGWPRSGEIDILEAGFRDDWQNNVANRKNNTTVHWFQDNFQEIDPNAPGNGWWGNASATNSITIPGNFNDSFHNFKIVWTPTNIIGYVDNVQYYNFAIPANDANITEFNNPFYFILNLAVGGSNFVGITDPAQITAPLPAQFQIDYIRVYSNTNTEFFTTQNLPRQTGTFGVFTETKPVNGSLGTAPNIEVWNNLAAASTTAFEGSNVLSFTANPGNWFGMAIPTGATNIKNMQNFVDGTLRFHMKTTSAWPFSIGVISTINGNAQGGTQQKTVRLDPAAGNQYGLVRDGAWHEVVIPLTAFGNVEFRSISNMFYIVGDSPSSPVTFAIDNVYWQDGTKITPQNGDYVLYSDTKTGVDKFDQGVDGNFFVWEATLTPQATTPAEGSNALSFVNANKGWFGAAFTASAMHNLTAYKNPNGKLVFSMKTSDTTTPFYIGMKSGTRDGEGQKWISFAPGTTPYGFQRNGTWQVVQIPMSDFSDAVNLMEVNQLFQILGTGNITNIAIDNIYFTGGSIAEPDGNAAPVVNAGVDKNVSLPANSVILNGTATDSDGTIASYTWTRLSGPNSPTLTGANTANLTASGLVAGTYVFRLTATDNQGASSFDDATVTVTSNTPPTANAGTDRALTLPTNSVVINGTGTDTNGTITGYAWTIISGPITPALTNANTANVTASNLIQGTYVLRLTVTDNGGLTGTDDVNVVVSGNSGHTIPGIVQAESYSAMSGVQTEATGDTGGGTNVGWIETGDYMDYAVNVASAGSYTVRFRVAAPATGGQIQLRSGTTVLASSTITTATGGWQTWATLSTTATLAAGTQTLRVYAAVGGFNLNWIEFATSTPVTNLALNKSVEVSSTENAGTPGSAAVDGNAATRWSSTFSDPQWIYVDLGATYNISRVKITWETASSKDYQVQLSANTSSWPTVLKTVAGNTTLVNDHTGLSGSGRYLRIYSTARNTAYGVSIFELEVYGASGARIATAEYDSEEDNITLYPNPARNIVHVEGATNGTPVRAFNTAGSRTFSYIVTEGTIDISNLPSGAYILDFNNGIKTIRKKLIKQ</sequence>
<evidence type="ECO:0000256" key="3">
    <source>
        <dbReference type="SAM" id="SignalP"/>
    </source>
</evidence>
<dbReference type="GO" id="GO:0030246">
    <property type="term" value="F:carbohydrate binding"/>
    <property type="evidence" value="ECO:0007669"/>
    <property type="project" value="InterPro"/>
</dbReference>
<evidence type="ECO:0000259" key="6">
    <source>
        <dbReference type="PROSITE" id="PS51762"/>
    </source>
</evidence>
<evidence type="ECO:0000259" key="5">
    <source>
        <dbReference type="PROSITE" id="PS51175"/>
    </source>
</evidence>
<evidence type="ECO:0000256" key="1">
    <source>
        <dbReference type="ARBA" id="ARBA00006865"/>
    </source>
</evidence>
<dbReference type="InterPro" id="IPR026444">
    <property type="entry name" value="Secre_tail"/>
</dbReference>
<dbReference type="CDD" id="cd04080">
    <property type="entry name" value="CBM6_cellulase-like"/>
    <property type="match status" value="1"/>
</dbReference>
<dbReference type="EMBL" id="QMFY01000007">
    <property type="protein sequence ID" value="RAW00335.1"/>
    <property type="molecule type" value="Genomic_DNA"/>
</dbReference>
<dbReference type="PANTHER" id="PTHR10963:SF55">
    <property type="entry name" value="GLYCOSIDE HYDROLASE FAMILY 16 PROTEIN"/>
    <property type="match status" value="1"/>
</dbReference>
<comment type="caution">
    <text evidence="7">The sequence shown here is derived from an EMBL/GenBank/DDBJ whole genome shotgun (WGS) entry which is preliminary data.</text>
</comment>
<protein>
    <submittedName>
        <fullName evidence="7">Uncharacterized protein</fullName>
    </submittedName>
</protein>
<dbReference type="Gene3D" id="2.60.40.10">
    <property type="entry name" value="Immunoglobulins"/>
    <property type="match status" value="2"/>
</dbReference>
<dbReference type="Pfam" id="PF00754">
    <property type="entry name" value="F5_F8_type_C"/>
    <property type="match status" value="1"/>
</dbReference>
<evidence type="ECO:0000313" key="7">
    <source>
        <dbReference type="EMBL" id="RAW00335.1"/>
    </source>
</evidence>
<feature type="domain" description="GH16" evidence="6">
    <location>
        <begin position="32"/>
        <end position="299"/>
    </location>
</feature>
<dbReference type="InterPro" id="IPR006584">
    <property type="entry name" value="Cellulose-bd_IV"/>
</dbReference>
<dbReference type="SMART" id="SM00089">
    <property type="entry name" value="PKD"/>
    <property type="match status" value="2"/>
</dbReference>
<dbReference type="InterPro" id="IPR022409">
    <property type="entry name" value="PKD/Chitinase_dom"/>
</dbReference>
<dbReference type="PROSITE" id="PS51175">
    <property type="entry name" value="CBM6"/>
    <property type="match status" value="1"/>
</dbReference>
<dbReference type="InterPro" id="IPR013320">
    <property type="entry name" value="ConA-like_dom_sf"/>
</dbReference>
<dbReference type="Gene3D" id="2.60.120.430">
    <property type="entry name" value="Galactose-binding lectin"/>
    <property type="match status" value="2"/>
</dbReference>
<dbReference type="InterPro" id="IPR008979">
    <property type="entry name" value="Galactose-bd-like_sf"/>
</dbReference>
<feature type="domain" description="F5/8 type C" evidence="4">
    <location>
        <begin position="976"/>
        <end position="1109"/>
    </location>
</feature>
<feature type="domain" description="CBM6" evidence="5">
    <location>
        <begin position="855"/>
        <end position="975"/>
    </location>
</feature>
<dbReference type="GO" id="GO:0005975">
    <property type="term" value="P:carbohydrate metabolic process"/>
    <property type="evidence" value="ECO:0007669"/>
    <property type="project" value="InterPro"/>
</dbReference>